<evidence type="ECO:0000313" key="1">
    <source>
        <dbReference type="EMBL" id="AEM85984.1"/>
    </source>
</evidence>
<dbReference type="RefSeq" id="WP_014059463.1">
    <property type="nucleotide sequence ID" value="NC_015957.1"/>
</dbReference>
<name>G2P0I6_STRV4</name>
<accession>G2P0I6</accession>
<dbReference type="AlphaFoldDB" id="G2P0I6"/>
<dbReference type="KEGG" id="svl:Strvi_6594"/>
<protein>
    <submittedName>
        <fullName evidence="1">Uncharacterized protein</fullName>
    </submittedName>
</protein>
<sequence length="70" mass="7532">MGALLLTAGCGGGSRDYTLPANLCGTQVDSGRWSDFLPEGKTLETRPTGRSIWYCKVFVDKAQPSGHKMP</sequence>
<gene>
    <name evidence="1" type="ORF">Strvi_6594</name>
</gene>
<dbReference type="Proteomes" id="UP000008703">
    <property type="component" value="Chromosome"/>
</dbReference>
<dbReference type="HOGENOM" id="CLU_2756298_0_0_11"/>
<dbReference type="EMBL" id="CP002994">
    <property type="protein sequence ID" value="AEM85984.1"/>
    <property type="molecule type" value="Genomic_DNA"/>
</dbReference>
<reference evidence="1" key="1">
    <citation type="submission" date="2011-08" db="EMBL/GenBank/DDBJ databases">
        <title>Complete sequence of chromosome of Streptomyces violaceusniger Tu 4113.</title>
        <authorList>
            <consortium name="US DOE Joint Genome Institute"/>
            <person name="Lucas S."/>
            <person name="Han J."/>
            <person name="Lapidus A."/>
            <person name="Cheng J.-F."/>
            <person name="Goodwin L."/>
            <person name="Pitluck S."/>
            <person name="Peters L."/>
            <person name="Ivanova N."/>
            <person name="Daligault H."/>
            <person name="Detter J.C."/>
            <person name="Han C."/>
            <person name="Tapia R."/>
            <person name="Land M."/>
            <person name="Hauser L."/>
            <person name="Kyrpides N."/>
            <person name="Ivanova N."/>
            <person name="Pagani I."/>
            <person name="Hagen A."/>
            <person name="Katz L."/>
            <person name="Fiedler H.-P."/>
            <person name="Keasling J."/>
            <person name="Fortman J."/>
            <person name="Woyke T."/>
        </authorList>
    </citation>
    <scope>NUCLEOTIDE SEQUENCE [LARGE SCALE GENOMIC DNA]</scope>
    <source>
        <strain evidence="1">Tu 4113</strain>
    </source>
</reference>
<keyword evidence="2" id="KW-1185">Reference proteome</keyword>
<proteinExistence type="predicted"/>
<evidence type="ECO:0000313" key="2">
    <source>
        <dbReference type="Proteomes" id="UP000008703"/>
    </source>
</evidence>
<organism evidence="1 2">
    <name type="scientific">Streptomyces violaceusniger (strain Tu 4113)</name>
    <dbReference type="NCBI Taxonomy" id="653045"/>
    <lineage>
        <taxon>Bacteria</taxon>
        <taxon>Bacillati</taxon>
        <taxon>Actinomycetota</taxon>
        <taxon>Actinomycetes</taxon>
        <taxon>Kitasatosporales</taxon>
        <taxon>Streptomycetaceae</taxon>
        <taxon>Streptomyces</taxon>
        <taxon>Streptomyces violaceusniger group</taxon>
    </lineage>
</organism>